<proteinExistence type="predicted"/>
<protein>
    <submittedName>
        <fullName evidence="1">Uncharacterized protein</fullName>
    </submittedName>
</protein>
<dbReference type="EnsemblMetazoa" id="XM_028663598.1">
    <property type="protein sequence ID" value="XP_028519399.1"/>
    <property type="gene ID" value="LOC114576611"/>
</dbReference>
<evidence type="ECO:0000313" key="2">
    <source>
        <dbReference type="Proteomes" id="UP000887567"/>
    </source>
</evidence>
<dbReference type="GeneID" id="114576611"/>
<sequence>MALTVDKLKAIADIVDPDYANTEEYEHVLFGEAEVRDAFQDALEEGNGELHLQKLIQKYKDLGGSEKVARELFAMLKPKSKDKATADEVEENLANVLELYKKIRDDDKSGIFYDRHLQEDKEIMAKTLDGKKDTDGTKHEEL</sequence>
<dbReference type="RefSeq" id="XP_028519399.1">
    <property type="nucleotide sequence ID" value="XM_028663598.1"/>
</dbReference>
<evidence type="ECO:0000313" key="1">
    <source>
        <dbReference type="EnsemblMetazoa" id="XP_028519399.1"/>
    </source>
</evidence>
<dbReference type="KEGG" id="epa:114576611"/>
<name>A0A913YW04_EXADI</name>
<dbReference type="Proteomes" id="UP000887567">
    <property type="component" value="Unplaced"/>
</dbReference>
<dbReference type="AlphaFoldDB" id="A0A913YW04"/>
<organism evidence="1 2">
    <name type="scientific">Exaiptasia diaphana</name>
    <name type="common">Tropical sea anemone</name>
    <name type="synonym">Aiptasia pulchella</name>
    <dbReference type="NCBI Taxonomy" id="2652724"/>
    <lineage>
        <taxon>Eukaryota</taxon>
        <taxon>Metazoa</taxon>
        <taxon>Cnidaria</taxon>
        <taxon>Anthozoa</taxon>
        <taxon>Hexacorallia</taxon>
        <taxon>Actiniaria</taxon>
        <taxon>Aiptasiidae</taxon>
        <taxon>Exaiptasia</taxon>
    </lineage>
</organism>
<accession>A0A913YW04</accession>
<keyword evidence="2" id="KW-1185">Reference proteome</keyword>
<reference evidence="1" key="1">
    <citation type="submission" date="2022-11" db="UniProtKB">
        <authorList>
            <consortium name="EnsemblMetazoa"/>
        </authorList>
    </citation>
    <scope>IDENTIFICATION</scope>
</reference>